<protein>
    <submittedName>
        <fullName evidence="4">ComEA family DNA-binding protein</fullName>
    </submittedName>
</protein>
<dbReference type="NCBIfam" id="TIGR00426">
    <property type="entry name" value="competence protein ComEA helix-hairpin-helix repeat region"/>
    <property type="match status" value="1"/>
</dbReference>
<accession>A0ABV7RAT0</accession>
<evidence type="ECO:0000256" key="1">
    <source>
        <dbReference type="SAM" id="MobiDB-lite"/>
    </source>
</evidence>
<keyword evidence="5" id="KW-1185">Reference proteome</keyword>
<keyword evidence="4" id="KW-0238">DNA-binding</keyword>
<feature type="signal peptide" evidence="2">
    <location>
        <begin position="1"/>
        <end position="19"/>
    </location>
</feature>
<reference evidence="5" key="1">
    <citation type="journal article" date="2019" name="Int. J. Syst. Evol. Microbiol.">
        <title>The Global Catalogue of Microorganisms (GCM) 10K type strain sequencing project: providing services to taxonomists for standard genome sequencing and annotation.</title>
        <authorList>
            <consortium name="The Broad Institute Genomics Platform"/>
            <consortium name="The Broad Institute Genome Sequencing Center for Infectious Disease"/>
            <person name="Wu L."/>
            <person name="Ma J."/>
        </authorList>
    </citation>
    <scope>NUCLEOTIDE SEQUENCE [LARGE SCALE GENOMIC DNA]</scope>
    <source>
        <strain evidence="5">KCTC 42742</strain>
    </source>
</reference>
<name>A0ABV7RAT0_9NEIS</name>
<dbReference type="PANTHER" id="PTHR21180">
    <property type="entry name" value="ENDONUCLEASE/EXONUCLEASE/PHOSPHATASE FAMILY DOMAIN-CONTAINING PROTEIN 1"/>
    <property type="match status" value="1"/>
</dbReference>
<dbReference type="GO" id="GO:0003677">
    <property type="term" value="F:DNA binding"/>
    <property type="evidence" value="ECO:0007669"/>
    <property type="project" value="UniProtKB-KW"/>
</dbReference>
<dbReference type="InterPro" id="IPR051675">
    <property type="entry name" value="Endo/Exo/Phosphatase_dom_1"/>
</dbReference>
<feature type="domain" description="Helix-hairpin-helix DNA-binding motif class 1" evidence="3">
    <location>
        <begin position="59"/>
        <end position="78"/>
    </location>
</feature>
<dbReference type="InterPro" id="IPR004509">
    <property type="entry name" value="Competence_ComEA_HhH"/>
</dbReference>
<dbReference type="SUPFAM" id="SSF47781">
    <property type="entry name" value="RuvA domain 2-like"/>
    <property type="match status" value="1"/>
</dbReference>
<dbReference type="Pfam" id="PF12836">
    <property type="entry name" value="HHH_3"/>
    <property type="match status" value="1"/>
</dbReference>
<feature type="region of interest" description="Disordered" evidence="1">
    <location>
        <begin position="87"/>
        <end position="120"/>
    </location>
</feature>
<dbReference type="Gene3D" id="1.10.150.280">
    <property type="entry name" value="AF1531-like domain"/>
    <property type="match status" value="1"/>
</dbReference>
<sequence>MKKLFAALCVLFVTLSAWAAVNANTATAQQLEALNGIGPVKAKAIVDFRTKNGPFKTYADLEKVPGIGPKTLEKLKTELVVSGGAVPPAAPAKAAPAGSAKATPAGTAKAVPATSPVKKP</sequence>
<evidence type="ECO:0000313" key="4">
    <source>
        <dbReference type="EMBL" id="MFC3530877.1"/>
    </source>
</evidence>
<dbReference type="SMART" id="SM00278">
    <property type="entry name" value="HhH1"/>
    <property type="match status" value="2"/>
</dbReference>
<gene>
    <name evidence="4" type="ORF">ACFOLG_01625</name>
</gene>
<feature type="compositionally biased region" description="Low complexity" evidence="1">
    <location>
        <begin position="87"/>
        <end position="114"/>
    </location>
</feature>
<feature type="chain" id="PRO_5046279995" evidence="2">
    <location>
        <begin position="20"/>
        <end position="120"/>
    </location>
</feature>
<evidence type="ECO:0000259" key="3">
    <source>
        <dbReference type="SMART" id="SM00278"/>
    </source>
</evidence>
<proteinExistence type="predicted"/>
<dbReference type="Proteomes" id="UP001595741">
    <property type="component" value="Unassembled WGS sequence"/>
</dbReference>
<organism evidence="4 5">
    <name type="scientific">Vogesella facilis</name>
    <dbReference type="NCBI Taxonomy" id="1655232"/>
    <lineage>
        <taxon>Bacteria</taxon>
        <taxon>Pseudomonadati</taxon>
        <taxon>Pseudomonadota</taxon>
        <taxon>Betaproteobacteria</taxon>
        <taxon>Neisseriales</taxon>
        <taxon>Chromobacteriaceae</taxon>
        <taxon>Vogesella</taxon>
    </lineage>
</organism>
<dbReference type="PANTHER" id="PTHR21180:SF32">
    <property type="entry name" value="ENDONUCLEASE_EXONUCLEASE_PHOSPHATASE FAMILY DOMAIN-CONTAINING PROTEIN 1"/>
    <property type="match status" value="1"/>
</dbReference>
<keyword evidence="2" id="KW-0732">Signal</keyword>
<evidence type="ECO:0000256" key="2">
    <source>
        <dbReference type="SAM" id="SignalP"/>
    </source>
</evidence>
<dbReference type="RefSeq" id="WP_386087709.1">
    <property type="nucleotide sequence ID" value="NZ_JBHRXN010000003.1"/>
</dbReference>
<dbReference type="InterPro" id="IPR010994">
    <property type="entry name" value="RuvA_2-like"/>
</dbReference>
<dbReference type="InterPro" id="IPR003583">
    <property type="entry name" value="Hlx-hairpin-Hlx_DNA-bd_motif"/>
</dbReference>
<evidence type="ECO:0000313" key="5">
    <source>
        <dbReference type="Proteomes" id="UP001595741"/>
    </source>
</evidence>
<dbReference type="EMBL" id="JBHRXN010000003">
    <property type="protein sequence ID" value="MFC3530877.1"/>
    <property type="molecule type" value="Genomic_DNA"/>
</dbReference>
<comment type="caution">
    <text evidence="4">The sequence shown here is derived from an EMBL/GenBank/DDBJ whole genome shotgun (WGS) entry which is preliminary data.</text>
</comment>
<feature type="domain" description="Helix-hairpin-helix DNA-binding motif class 1" evidence="3">
    <location>
        <begin position="29"/>
        <end position="48"/>
    </location>
</feature>